<evidence type="ECO:0000313" key="2">
    <source>
        <dbReference type="Proteomes" id="UP001493487"/>
    </source>
</evidence>
<dbReference type="Proteomes" id="UP001493487">
    <property type="component" value="Unassembled WGS sequence"/>
</dbReference>
<comment type="caution">
    <text evidence="1">The sequence shown here is derived from an EMBL/GenBank/DDBJ whole genome shotgun (WGS) entry which is preliminary data.</text>
</comment>
<accession>A0ABV1L0H3</accession>
<sequence>MNGSIEMTSFYNKEAGKEYLTGSVSNYLFYYDYDGNELYADDGGWTLGTDTISNISLFGTAWAW</sequence>
<gene>
    <name evidence="1" type="ORF">QJS35_26140</name>
</gene>
<keyword evidence="2" id="KW-1185">Reference proteome</keyword>
<proteinExistence type="predicted"/>
<evidence type="ECO:0000313" key="1">
    <source>
        <dbReference type="EMBL" id="MEQ4485865.1"/>
    </source>
</evidence>
<organism evidence="1 2">
    <name type="scientific">Cohnella silvisoli</name>
    <dbReference type="NCBI Taxonomy" id="2873699"/>
    <lineage>
        <taxon>Bacteria</taxon>
        <taxon>Bacillati</taxon>
        <taxon>Bacillota</taxon>
        <taxon>Bacilli</taxon>
        <taxon>Bacillales</taxon>
        <taxon>Paenibacillaceae</taxon>
        <taxon>Cohnella</taxon>
    </lineage>
</organism>
<reference evidence="1 2" key="1">
    <citation type="journal article" date="2023" name="Genome Announc.">
        <title>Pan-Genome Analyses of the Genus Cohnella and Proposal of the Novel Species Cohnella silvisoli sp. nov., Isolated from Forest Soil.</title>
        <authorList>
            <person name="Wang C."/>
            <person name="Mao L."/>
            <person name="Bao G."/>
            <person name="Zhu H."/>
        </authorList>
    </citation>
    <scope>NUCLEOTIDE SEQUENCE [LARGE SCALE GENOMIC DNA]</scope>
    <source>
        <strain evidence="1 2">NL03-T5-1</strain>
    </source>
</reference>
<dbReference type="EMBL" id="JASKHM010000017">
    <property type="protein sequence ID" value="MEQ4485865.1"/>
    <property type="molecule type" value="Genomic_DNA"/>
</dbReference>
<name>A0ABV1L0H3_9BACL</name>
<protein>
    <submittedName>
        <fullName evidence="1">Uncharacterized protein</fullName>
    </submittedName>
</protein>
<dbReference type="RefSeq" id="WP_232188434.1">
    <property type="nucleotide sequence ID" value="NZ_JAIOAP010000016.1"/>
</dbReference>